<reference evidence="2 3" key="1">
    <citation type="submission" date="2018-03" db="EMBL/GenBank/DDBJ databases">
        <authorList>
            <person name="Gully D."/>
        </authorList>
    </citation>
    <scope>NUCLEOTIDE SEQUENCE [LARGE SCALE GENOMIC DNA]</scope>
    <source>
        <strain evidence="2">ORS3257</strain>
    </source>
</reference>
<dbReference type="RefSeq" id="WP_122404964.1">
    <property type="nucleotide sequence ID" value="NZ_LS398110.1"/>
</dbReference>
<feature type="compositionally biased region" description="Basic and acidic residues" evidence="1">
    <location>
        <begin position="30"/>
        <end position="61"/>
    </location>
</feature>
<evidence type="ECO:0000313" key="2">
    <source>
        <dbReference type="EMBL" id="SPP97632.1"/>
    </source>
</evidence>
<organism evidence="2 3">
    <name type="scientific">Bradyrhizobium vignae</name>
    <dbReference type="NCBI Taxonomy" id="1549949"/>
    <lineage>
        <taxon>Bacteria</taxon>
        <taxon>Pseudomonadati</taxon>
        <taxon>Pseudomonadota</taxon>
        <taxon>Alphaproteobacteria</taxon>
        <taxon>Hyphomicrobiales</taxon>
        <taxon>Nitrobacteraceae</taxon>
        <taxon>Bradyrhizobium</taxon>
    </lineage>
</organism>
<evidence type="ECO:0000256" key="1">
    <source>
        <dbReference type="SAM" id="MobiDB-lite"/>
    </source>
</evidence>
<accession>A0A2U3Q886</accession>
<protein>
    <submittedName>
        <fullName evidence="2">Uncharacterized protein</fullName>
    </submittedName>
</protein>
<dbReference type="KEGG" id="bvz:BRAD3257_6743"/>
<dbReference type="Proteomes" id="UP000246085">
    <property type="component" value="Chromosome BRAD3257"/>
</dbReference>
<evidence type="ECO:0000313" key="3">
    <source>
        <dbReference type="Proteomes" id="UP000246085"/>
    </source>
</evidence>
<proteinExistence type="predicted"/>
<dbReference type="EMBL" id="LS398110">
    <property type="protein sequence ID" value="SPP97632.1"/>
    <property type="molecule type" value="Genomic_DNA"/>
</dbReference>
<sequence length="187" mass="19920">MSILSSVTSILGLGKLAGTGVPPEECTSTKPDDCGEGKQSKWNDDRRGNDESSNSDGKDNYSKLSGMGAYPKDAKGDYPAHDGSWKDVKDGEYQPKDYWDKGADDGSRGDTDRSPGEALAKFDFSHGEFAGDFSSHGPDHSGDIQGALASMSCDDALEYAIDLMGPTDHFDVGHFDTATDTPHDTNA</sequence>
<name>A0A2U3Q886_9BRAD</name>
<feature type="compositionally biased region" description="Basic and acidic residues" evidence="1">
    <location>
        <begin position="72"/>
        <end position="115"/>
    </location>
</feature>
<gene>
    <name evidence="2" type="ORF">BRAD3257_6743</name>
</gene>
<dbReference type="AlphaFoldDB" id="A0A2U3Q886"/>
<feature type="region of interest" description="Disordered" evidence="1">
    <location>
        <begin position="13"/>
        <end position="117"/>
    </location>
</feature>